<name>A0A4R1EY91_9GAMM</name>
<comment type="caution">
    <text evidence="1">The sequence shown here is derived from an EMBL/GenBank/DDBJ whole genome shotgun (WGS) entry which is preliminary data.</text>
</comment>
<organism evidence="1 2">
    <name type="scientific">Cocleimonas flava</name>
    <dbReference type="NCBI Taxonomy" id="634765"/>
    <lineage>
        <taxon>Bacteria</taxon>
        <taxon>Pseudomonadati</taxon>
        <taxon>Pseudomonadota</taxon>
        <taxon>Gammaproteobacteria</taxon>
        <taxon>Thiotrichales</taxon>
        <taxon>Thiotrichaceae</taxon>
        <taxon>Cocleimonas</taxon>
    </lineage>
</organism>
<keyword evidence="2" id="KW-1185">Reference proteome</keyword>
<reference evidence="1 2" key="1">
    <citation type="submission" date="2019-03" db="EMBL/GenBank/DDBJ databases">
        <title>Genomic Encyclopedia of Type Strains, Phase IV (KMG-IV): sequencing the most valuable type-strain genomes for metagenomic binning, comparative biology and taxonomic classification.</title>
        <authorList>
            <person name="Goeker M."/>
        </authorList>
    </citation>
    <scope>NUCLEOTIDE SEQUENCE [LARGE SCALE GENOMIC DNA]</scope>
    <source>
        <strain evidence="1 2">DSM 24830</strain>
    </source>
</reference>
<accession>A0A4R1EY91</accession>
<evidence type="ECO:0000313" key="2">
    <source>
        <dbReference type="Proteomes" id="UP000294887"/>
    </source>
</evidence>
<dbReference type="OrthoDB" id="9058065at2"/>
<dbReference type="AlphaFoldDB" id="A0A4R1EY91"/>
<gene>
    <name evidence="1" type="ORF">EV695_2949</name>
</gene>
<dbReference type="RefSeq" id="WP_131906705.1">
    <property type="nucleotide sequence ID" value="NZ_BAAAFU010000001.1"/>
</dbReference>
<dbReference type="EMBL" id="SMFQ01000004">
    <property type="protein sequence ID" value="TCJ84984.1"/>
    <property type="molecule type" value="Genomic_DNA"/>
</dbReference>
<sequence>MEDKIDGVFYPSENPGAHERHLIRRNNNVLFGARQTEVDSDSLQKNQKKDHDILQQFMSDFRDLMTQAVSLDLNEDSDVILKIKDRLDKMYAASVSVADDQSRVKESIKKLLAVIMQSVRQGAGTDSHALQELDQEDAARKANFAFLESNLVADILDPDSPIENVDLVPTLLSAEKDDLALAIQLFDEQQMEYVLSQSESLVTKLDAEGHDVKQAAENYVFMEGFMTFLKEQMASK</sequence>
<proteinExistence type="predicted"/>
<dbReference type="Proteomes" id="UP000294887">
    <property type="component" value="Unassembled WGS sequence"/>
</dbReference>
<evidence type="ECO:0000313" key="1">
    <source>
        <dbReference type="EMBL" id="TCJ84984.1"/>
    </source>
</evidence>
<protein>
    <submittedName>
        <fullName evidence="1">Uncharacterized protein</fullName>
    </submittedName>
</protein>